<keyword evidence="1" id="KW-0472">Membrane</keyword>
<dbReference type="Gene3D" id="3.20.20.450">
    <property type="entry name" value="EAL domain"/>
    <property type="match status" value="1"/>
</dbReference>
<dbReference type="STRING" id="930152.SAMN05216565_10987"/>
<dbReference type="PROSITE" id="PS50883">
    <property type="entry name" value="EAL"/>
    <property type="match status" value="1"/>
</dbReference>
<organism evidence="4 5">
    <name type="scientific">Litchfieldia salsa</name>
    <dbReference type="NCBI Taxonomy" id="930152"/>
    <lineage>
        <taxon>Bacteria</taxon>
        <taxon>Bacillati</taxon>
        <taxon>Bacillota</taxon>
        <taxon>Bacilli</taxon>
        <taxon>Bacillales</taxon>
        <taxon>Bacillaceae</taxon>
        <taxon>Litchfieldia</taxon>
    </lineage>
</organism>
<feature type="domain" description="EAL" evidence="2">
    <location>
        <begin position="624"/>
        <end position="877"/>
    </location>
</feature>
<gene>
    <name evidence="4" type="ORF">SAMN05216565_10987</name>
</gene>
<dbReference type="Proteomes" id="UP000199159">
    <property type="component" value="Unassembled WGS sequence"/>
</dbReference>
<protein>
    <submittedName>
        <fullName evidence="4">Diguanylate cyclase (GGDEF) domain-containing protein</fullName>
    </submittedName>
</protein>
<sequence length="882" mass="101371">MSTHRWTIHTTPLLLVLIALAIFSFLYPWDTALGGTFTSASVFFLLILRIYGFKVALVINLVAQVIAIFFFDILSVNLFSLVEIIFFAIILQYKPKVNMVIIGSVFWVIFLLPVSVFIYQNVYNLNETVLLYQVTTGVFNGIINLFFADLLYTYLPYQRWLGQGKRKRLFNIKHLLFHLSFIAIIFPFLIYVTINSLSAIKQNEGSINQAAEGIKREVALEMKSWSEEDILRLRLNGKIQIGYFEEMISRIAEQNHYNLTVTSSEGMIIASTKDTMIKKQLFNWSENDKIHYLSSSFYQVVPQDSVLDVKNWSKGFYVYESDFGVESLELKVEVPIGPFQKVAFHSFMNQLVFLSVLLLLVFLISSIIHRLFSRSLNQLAITTTGLPSKLNQFETVVWPTSSISEIQSLTTNFKDMFDNLKKMFEESNDINEELKSKAEMLRDSEKKLHDLAYYDVLTGLPNRQFFQISLKEIIDHAKEKNKKVAILFLDLNQFKQVNDTMGHLAGDELLKIVANMLSSLKNEKIHPYRLSGDEFVIIMENFEEKQEVMNIAAKLKLMFEQPIVLLDHTLHISSSIGISLFPEDASGSESLVQHADIAMYNSKAQEGTTIEFFTEAMRAEYLEKIVLTNDLRNAVNTSQFELYYQPKVNQTNYLTSMEALIRWHHPKGDMVSPATFIPLAEEAGLIEKIDEWVITEACRQNKRWQDEGYPKIRISVNISAKHFYQSNLVDLIEKALQESQLDARYLQLELTESVFIENMELVIQTIQKIRDIGVMISIDDFGKGFSSLTHLVKLPVAEVKLDREFIRNVDLDYKKGLVVRSVVELATSLHFNVVAEGVETKSELAWLNETGCDERQGFLFSKPLPKEEFEKLLQSTEPLLKE</sequence>
<dbReference type="InterPro" id="IPR029787">
    <property type="entry name" value="Nucleotide_cyclase"/>
</dbReference>
<evidence type="ECO:0000313" key="4">
    <source>
        <dbReference type="EMBL" id="SDP85940.1"/>
    </source>
</evidence>
<feature type="transmembrane region" description="Helical" evidence="1">
    <location>
        <begin position="12"/>
        <end position="29"/>
    </location>
</feature>
<dbReference type="EMBL" id="FNJU01000009">
    <property type="protein sequence ID" value="SDP85940.1"/>
    <property type="molecule type" value="Genomic_DNA"/>
</dbReference>
<feature type="domain" description="GGDEF" evidence="3">
    <location>
        <begin position="482"/>
        <end position="615"/>
    </location>
</feature>
<dbReference type="InterPro" id="IPR001633">
    <property type="entry name" value="EAL_dom"/>
</dbReference>
<dbReference type="InterPro" id="IPR052155">
    <property type="entry name" value="Biofilm_reg_signaling"/>
</dbReference>
<keyword evidence="5" id="KW-1185">Reference proteome</keyword>
<feature type="transmembrane region" description="Helical" evidence="1">
    <location>
        <begin position="35"/>
        <end position="53"/>
    </location>
</feature>
<feature type="transmembrane region" description="Helical" evidence="1">
    <location>
        <begin position="65"/>
        <end position="91"/>
    </location>
</feature>
<dbReference type="CDD" id="cd01948">
    <property type="entry name" value="EAL"/>
    <property type="match status" value="1"/>
</dbReference>
<dbReference type="SUPFAM" id="SSF141868">
    <property type="entry name" value="EAL domain-like"/>
    <property type="match status" value="1"/>
</dbReference>
<dbReference type="InterPro" id="IPR043128">
    <property type="entry name" value="Rev_trsase/Diguanyl_cyclase"/>
</dbReference>
<name>A0A1H0W5E1_9BACI</name>
<accession>A0A1H0W5E1</accession>
<dbReference type="NCBIfam" id="TIGR00254">
    <property type="entry name" value="GGDEF"/>
    <property type="match status" value="1"/>
</dbReference>
<evidence type="ECO:0000259" key="2">
    <source>
        <dbReference type="PROSITE" id="PS50883"/>
    </source>
</evidence>
<feature type="transmembrane region" description="Helical" evidence="1">
    <location>
        <begin position="130"/>
        <end position="155"/>
    </location>
</feature>
<dbReference type="InterPro" id="IPR000160">
    <property type="entry name" value="GGDEF_dom"/>
</dbReference>
<keyword evidence="1" id="KW-1133">Transmembrane helix</keyword>
<dbReference type="SMART" id="SM00052">
    <property type="entry name" value="EAL"/>
    <property type="match status" value="1"/>
</dbReference>
<keyword evidence="1" id="KW-0812">Transmembrane</keyword>
<dbReference type="SMART" id="SM00267">
    <property type="entry name" value="GGDEF"/>
    <property type="match status" value="1"/>
</dbReference>
<dbReference type="SUPFAM" id="SSF55073">
    <property type="entry name" value="Nucleotide cyclase"/>
    <property type="match status" value="1"/>
</dbReference>
<proteinExistence type="predicted"/>
<dbReference type="PANTHER" id="PTHR44757:SF2">
    <property type="entry name" value="BIOFILM ARCHITECTURE MAINTENANCE PROTEIN MBAA"/>
    <property type="match status" value="1"/>
</dbReference>
<feature type="transmembrane region" description="Helical" evidence="1">
    <location>
        <begin position="97"/>
        <end position="118"/>
    </location>
</feature>
<evidence type="ECO:0000256" key="1">
    <source>
        <dbReference type="SAM" id="Phobius"/>
    </source>
</evidence>
<evidence type="ECO:0000259" key="3">
    <source>
        <dbReference type="PROSITE" id="PS50887"/>
    </source>
</evidence>
<feature type="transmembrane region" description="Helical" evidence="1">
    <location>
        <begin position="351"/>
        <end position="372"/>
    </location>
</feature>
<reference evidence="5" key="1">
    <citation type="submission" date="2016-10" db="EMBL/GenBank/DDBJ databases">
        <authorList>
            <person name="Varghese N."/>
            <person name="Submissions S."/>
        </authorList>
    </citation>
    <scope>NUCLEOTIDE SEQUENCE [LARGE SCALE GENOMIC DNA]</scope>
    <source>
        <strain evidence="5">IBRC-M10078</strain>
    </source>
</reference>
<evidence type="ECO:0000313" key="5">
    <source>
        <dbReference type="Proteomes" id="UP000199159"/>
    </source>
</evidence>
<dbReference type="Gene3D" id="3.30.70.270">
    <property type="match status" value="1"/>
</dbReference>
<dbReference type="RefSeq" id="WP_175490347.1">
    <property type="nucleotide sequence ID" value="NZ_FNJU01000009.1"/>
</dbReference>
<feature type="transmembrane region" description="Helical" evidence="1">
    <location>
        <begin position="175"/>
        <end position="194"/>
    </location>
</feature>
<dbReference type="AlphaFoldDB" id="A0A1H0W5E1"/>
<dbReference type="InterPro" id="IPR035919">
    <property type="entry name" value="EAL_sf"/>
</dbReference>
<dbReference type="Pfam" id="PF00563">
    <property type="entry name" value="EAL"/>
    <property type="match status" value="1"/>
</dbReference>
<dbReference type="Pfam" id="PF00990">
    <property type="entry name" value="GGDEF"/>
    <property type="match status" value="1"/>
</dbReference>
<dbReference type="PANTHER" id="PTHR44757">
    <property type="entry name" value="DIGUANYLATE CYCLASE DGCP"/>
    <property type="match status" value="1"/>
</dbReference>
<dbReference type="PROSITE" id="PS50887">
    <property type="entry name" value="GGDEF"/>
    <property type="match status" value="1"/>
</dbReference>
<dbReference type="CDD" id="cd01949">
    <property type="entry name" value="GGDEF"/>
    <property type="match status" value="1"/>
</dbReference>